<keyword evidence="3 6" id="KW-0032">Aminotransferase</keyword>
<comment type="cofactor">
    <cofactor evidence="1 6">
        <name>pyridoxal 5'-phosphate</name>
        <dbReference type="ChEBI" id="CHEBI:597326"/>
    </cofactor>
</comment>
<keyword evidence="5" id="KW-0663">Pyridoxal phosphate</keyword>
<organism evidence="8 9">
    <name type="scientific">Candidatus Gottesmanbacteria bacterium GW2011_GWC2_39_8</name>
    <dbReference type="NCBI Taxonomy" id="1618450"/>
    <lineage>
        <taxon>Bacteria</taxon>
        <taxon>Candidatus Gottesmaniibacteriota</taxon>
    </lineage>
</organism>
<reference evidence="8 9" key="1">
    <citation type="journal article" date="2015" name="Nature">
        <title>rRNA introns, odd ribosomes, and small enigmatic genomes across a large radiation of phyla.</title>
        <authorList>
            <person name="Brown C.T."/>
            <person name="Hug L.A."/>
            <person name="Thomas B.C."/>
            <person name="Sharon I."/>
            <person name="Castelle C.J."/>
            <person name="Singh A."/>
            <person name="Wilkins M.J."/>
            <person name="Williams K.H."/>
            <person name="Banfield J.F."/>
        </authorList>
    </citation>
    <scope>NUCLEOTIDE SEQUENCE [LARGE SCALE GENOMIC DNA]</scope>
</reference>
<dbReference type="InterPro" id="IPR015421">
    <property type="entry name" value="PyrdxlP-dep_Trfase_major"/>
</dbReference>
<dbReference type="InterPro" id="IPR015424">
    <property type="entry name" value="PyrdxlP-dep_Trfase"/>
</dbReference>
<feature type="domain" description="Aminotransferase class I/classII large" evidence="7">
    <location>
        <begin position="28"/>
        <end position="381"/>
    </location>
</feature>
<evidence type="ECO:0000256" key="3">
    <source>
        <dbReference type="ARBA" id="ARBA00022576"/>
    </source>
</evidence>
<protein>
    <recommendedName>
        <fullName evidence="6">Aminotransferase</fullName>
        <ecNumber evidence="6">2.6.1.-</ecNumber>
    </recommendedName>
</protein>
<dbReference type="PANTHER" id="PTHR43807:SF20">
    <property type="entry name" value="FI04487P"/>
    <property type="match status" value="1"/>
</dbReference>
<evidence type="ECO:0000259" key="7">
    <source>
        <dbReference type="Pfam" id="PF00155"/>
    </source>
</evidence>
<dbReference type="EC" id="2.6.1.-" evidence="6"/>
<dbReference type="InterPro" id="IPR051326">
    <property type="entry name" value="Kynurenine-oxoglutarate_AT"/>
</dbReference>
<dbReference type="InterPro" id="IPR004838">
    <property type="entry name" value="NHTrfase_class1_PyrdxlP-BS"/>
</dbReference>
<comment type="similarity">
    <text evidence="2 6">Belongs to the class-I pyridoxal-phosphate-dependent aminotransferase family.</text>
</comment>
<dbReference type="GO" id="GO:0016212">
    <property type="term" value="F:kynurenine-oxoglutarate transaminase activity"/>
    <property type="evidence" value="ECO:0007669"/>
    <property type="project" value="TreeGrafter"/>
</dbReference>
<dbReference type="PROSITE" id="PS00105">
    <property type="entry name" value="AA_TRANSFER_CLASS_1"/>
    <property type="match status" value="1"/>
</dbReference>
<dbReference type="PANTHER" id="PTHR43807">
    <property type="entry name" value="FI04487P"/>
    <property type="match status" value="1"/>
</dbReference>
<proteinExistence type="inferred from homology"/>
<dbReference type="CDD" id="cd00609">
    <property type="entry name" value="AAT_like"/>
    <property type="match status" value="1"/>
</dbReference>
<dbReference type="GO" id="GO:0030170">
    <property type="term" value="F:pyridoxal phosphate binding"/>
    <property type="evidence" value="ECO:0007669"/>
    <property type="project" value="InterPro"/>
</dbReference>
<dbReference type="GO" id="GO:0005737">
    <property type="term" value="C:cytoplasm"/>
    <property type="evidence" value="ECO:0007669"/>
    <property type="project" value="TreeGrafter"/>
</dbReference>
<evidence type="ECO:0000256" key="4">
    <source>
        <dbReference type="ARBA" id="ARBA00022679"/>
    </source>
</evidence>
<gene>
    <name evidence="8" type="ORF">UT63_C0020G0011</name>
</gene>
<evidence type="ECO:0000256" key="2">
    <source>
        <dbReference type="ARBA" id="ARBA00007441"/>
    </source>
</evidence>
<evidence type="ECO:0000313" key="9">
    <source>
        <dbReference type="Proteomes" id="UP000034539"/>
    </source>
</evidence>
<evidence type="ECO:0000256" key="6">
    <source>
        <dbReference type="RuleBase" id="RU000481"/>
    </source>
</evidence>
<dbReference type="Proteomes" id="UP000034539">
    <property type="component" value="Unassembled WGS sequence"/>
</dbReference>
<dbReference type="InterPro" id="IPR004839">
    <property type="entry name" value="Aminotransferase_I/II_large"/>
</dbReference>
<sequence length="385" mass="43562">MILSQRSKHFTESVIREMTRLSDKHGAINLSQGFPDFPAPMALKELACKFIMGDNNQYPVTFGEYKLRLAIAKKYKATYGLNYDPDENITVTCGATEAMLASLMAVLNPGDEVILFEPFYENYWPDTVISGAIPRFITLHQPDWHFDSEELASAFNNKTKAIIINTPNNPTGKVFTREELDFIAKLCNKYDVIAITDEIYEHIVYDGLPHMPVASLDNMKDRTITISGFSKTFSVTGWRVGYAIAAKELTDNIKKFHDFMTVGAPTPFQLALADAMDAMDDHCKNLANSYKKKKDILLNSLKDIGFKLHPVKGAYYVMADFSNIASGMGDYEFAKMLIKDRGVASVPGTSFYNKNKEEGRRMVRFCFCKKEETLYEAIRRLRGLK</sequence>
<dbReference type="EMBL" id="LBXN01000020">
    <property type="protein sequence ID" value="KKR33241.1"/>
    <property type="molecule type" value="Genomic_DNA"/>
</dbReference>
<dbReference type="PATRIC" id="fig|1618450.3.peg.542"/>
<evidence type="ECO:0000256" key="1">
    <source>
        <dbReference type="ARBA" id="ARBA00001933"/>
    </source>
</evidence>
<keyword evidence="4 6" id="KW-0808">Transferase</keyword>
<dbReference type="Gene3D" id="3.90.1150.10">
    <property type="entry name" value="Aspartate Aminotransferase, domain 1"/>
    <property type="match status" value="1"/>
</dbReference>
<comment type="caution">
    <text evidence="8">The sequence shown here is derived from an EMBL/GenBank/DDBJ whole genome shotgun (WGS) entry which is preliminary data.</text>
</comment>
<dbReference type="AlphaFoldDB" id="A0A0G0Q7E8"/>
<evidence type="ECO:0000256" key="5">
    <source>
        <dbReference type="ARBA" id="ARBA00022898"/>
    </source>
</evidence>
<dbReference type="SUPFAM" id="SSF53383">
    <property type="entry name" value="PLP-dependent transferases"/>
    <property type="match status" value="1"/>
</dbReference>
<name>A0A0G0Q7E8_9BACT</name>
<evidence type="ECO:0000313" key="8">
    <source>
        <dbReference type="EMBL" id="KKR33241.1"/>
    </source>
</evidence>
<accession>A0A0G0Q7E8</accession>
<dbReference type="FunFam" id="3.40.640.10:FF:000024">
    <property type="entry name" value="Kynurenine--oxoglutarate transaminase 3"/>
    <property type="match status" value="1"/>
</dbReference>
<dbReference type="Pfam" id="PF00155">
    <property type="entry name" value="Aminotran_1_2"/>
    <property type="match status" value="1"/>
</dbReference>
<dbReference type="Gene3D" id="3.40.640.10">
    <property type="entry name" value="Type I PLP-dependent aspartate aminotransferase-like (Major domain)"/>
    <property type="match status" value="1"/>
</dbReference>
<dbReference type="InterPro" id="IPR015422">
    <property type="entry name" value="PyrdxlP-dep_Trfase_small"/>
</dbReference>